<proteinExistence type="predicted"/>
<dbReference type="AlphaFoldDB" id="A0AAE3B950"/>
<dbReference type="Proteomes" id="UP000706122">
    <property type="component" value="Unassembled WGS sequence"/>
</dbReference>
<sequence>MPKNITSAYDGETLTVDSMLKDPTWIPQRVINNLDGAFVESALFRNGGSNDSGVVAFREAADPFLDEEAEEVAEFAEIPVSTVGDGKVRSVIGQKTAKSIRVSYEMRHENKVDRVSQQITALQRTMIRSGVNAALAAFNAANTPNAPASAAWTGSGGDPSKDIFDAIEEIEAAGVDGDETKNFGYSPNAILAHPRAITTLIRNDKIQSKYIGDLASENPLYKGTMPITICGLTVLRSRWMDPTKVTVLETGVAGFYSDTYPLQMTPVYEEGGNSGAGGPTMSWRSDAFRKRILGVDNPGAVFTITGIS</sequence>
<name>A0AAE3B950_RHOHA</name>
<dbReference type="Pfam" id="PF25209">
    <property type="entry name" value="Phage_capsid_4"/>
    <property type="match status" value="1"/>
</dbReference>
<comment type="caution">
    <text evidence="1">The sequence shown here is derived from an EMBL/GenBank/DDBJ whole genome shotgun (WGS) entry which is preliminary data.</text>
</comment>
<reference evidence="1" key="1">
    <citation type="submission" date="2019-11" db="EMBL/GenBank/DDBJ databases">
        <title>Spread of Macrolides and rifampicin resistant Rhodococcus equi in clinical isolates in the USA.</title>
        <authorList>
            <person name="Alvarez-Narvaez S."/>
            <person name="Huber L."/>
            <person name="Cohen N.D."/>
            <person name="Slovis N."/>
            <person name="Greiter M."/>
            <person name="Giguere S."/>
            <person name="Hart K."/>
        </authorList>
    </citation>
    <scope>NUCLEOTIDE SEQUENCE</scope>
    <source>
        <strain evidence="1">Lh_5</strain>
    </source>
</reference>
<dbReference type="InterPro" id="IPR053738">
    <property type="entry name" value="Lambda_capsid_assembly"/>
</dbReference>
<dbReference type="Gene3D" id="3.90.1690.10">
    <property type="entry name" value="phage-related protein like domain"/>
    <property type="match status" value="1"/>
</dbReference>
<gene>
    <name evidence="1" type="ORF">GS551_05395</name>
</gene>
<evidence type="ECO:0000313" key="2">
    <source>
        <dbReference type="Proteomes" id="UP000706122"/>
    </source>
</evidence>
<evidence type="ECO:0008006" key="3">
    <source>
        <dbReference type="Google" id="ProtNLM"/>
    </source>
</evidence>
<organism evidence="1 2">
    <name type="scientific">Rhodococcus hoagii</name>
    <name type="common">Corynebacterium equii</name>
    <dbReference type="NCBI Taxonomy" id="43767"/>
    <lineage>
        <taxon>Bacteria</taxon>
        <taxon>Bacillati</taxon>
        <taxon>Actinomycetota</taxon>
        <taxon>Actinomycetes</taxon>
        <taxon>Mycobacteriales</taxon>
        <taxon>Nocardiaceae</taxon>
        <taxon>Prescottella</taxon>
    </lineage>
</organism>
<dbReference type="EMBL" id="WUYC01000001">
    <property type="protein sequence ID" value="MBM4713636.1"/>
    <property type="molecule type" value="Genomic_DNA"/>
</dbReference>
<evidence type="ECO:0000313" key="1">
    <source>
        <dbReference type="EMBL" id="MBM4713636.1"/>
    </source>
</evidence>
<accession>A0AAE3B950</accession>
<protein>
    <recommendedName>
        <fullName evidence="3">Major capsid protein</fullName>
    </recommendedName>
</protein>